<gene>
    <name evidence="9" type="ORF">PXH66_03135</name>
</gene>
<dbReference type="InterPro" id="IPR036890">
    <property type="entry name" value="HATPase_C_sf"/>
</dbReference>
<evidence type="ECO:0000256" key="6">
    <source>
        <dbReference type="PROSITE-ProRule" id="PRU00169"/>
    </source>
</evidence>
<feature type="domain" description="Response regulatory" evidence="8">
    <location>
        <begin position="608"/>
        <end position="725"/>
    </location>
</feature>
<organism evidence="9 10">
    <name type="scientific">Synoicihabitans lomoniglobus</name>
    <dbReference type="NCBI Taxonomy" id="2909285"/>
    <lineage>
        <taxon>Bacteria</taxon>
        <taxon>Pseudomonadati</taxon>
        <taxon>Verrucomicrobiota</taxon>
        <taxon>Opitutia</taxon>
        <taxon>Opitutales</taxon>
        <taxon>Opitutaceae</taxon>
        <taxon>Synoicihabitans</taxon>
    </lineage>
</organism>
<dbReference type="InterPro" id="IPR003018">
    <property type="entry name" value="GAF"/>
</dbReference>
<evidence type="ECO:0000313" key="9">
    <source>
        <dbReference type="EMBL" id="WED65841.1"/>
    </source>
</evidence>
<evidence type="ECO:0000256" key="1">
    <source>
        <dbReference type="ARBA" id="ARBA00000085"/>
    </source>
</evidence>
<evidence type="ECO:0000256" key="4">
    <source>
        <dbReference type="ARBA" id="ARBA00022679"/>
    </source>
</evidence>
<dbReference type="SUPFAM" id="SSF55781">
    <property type="entry name" value="GAF domain-like"/>
    <property type="match status" value="1"/>
</dbReference>
<keyword evidence="4" id="KW-0808">Transferase</keyword>
<sequence length="729" mass="79396">MSNRPTRHSLLRRQLGRCYPDGVPTDADWDVFVATVDRSYGEFDDDRRMLERSLDLSSEELVRANGEMRALFQALPDILVRVSGDGTILDGRAGEFCAMNIDSPALRGQNLASAPFPSAGVVLMNALLATATARAAQTVEFQVGTLAVEARLVPATSQEVVVIFRDVSVRRRSEILQSDQQEILEMLAIGRQMEPALERIVRMVVRQGGCAGGAIHLLDVATNRLNLVTAPDLSAEARIGWEQVVARASVGGVFGVAVETRQPAIVFGDDAESGDAELFASLGGMRPEIRACRVVPIMAQDHRVLGTFLTFHHDTATPGEWNHRTVELGVRLAVMAINQHHHEEEIRQMQKMEAVGQLAGGVAHDFNNILTVIRGNLGLLQMGGTVEEDTYSLNEATSAVDRAASLTRQLLTFGRRSPISRRWVDLNEIVVQLSKMLRRMIGENITLELDLTPERCAVLADAGMMEQVLMNFAVNARDAIDGGGHLRIATAVKQSRPTQVGGASPTQVILSVSDNGCGIPKEVIDHIYEPFFTTKPVGQGTGLGLATVFSIVREHGGTLEVNSVEGEGTTFVVKLDRLNESDSAAEAENQRWDVRGGAISGLLASPARVLLVEDESSVRALVFRILKKLGAQVVMAQNGNEATRLWEEGGRRFDLLVTDMIMPGGTTGFDIARSFQAEHPRLKVIICSGYSTQLAEASNLISPTWQVMAKPFDIDELMKTLRIALSAER</sequence>
<dbReference type="InterPro" id="IPR001789">
    <property type="entry name" value="Sig_transdc_resp-reg_receiver"/>
</dbReference>
<reference evidence="9" key="1">
    <citation type="submission" date="2023-03" db="EMBL/GenBank/DDBJ databases">
        <title>Lomoglobus Profundus gen. nov., sp. nov., a novel member of the phylum Verrucomicrobia, isolated from deep-marine sediment of South China Sea.</title>
        <authorList>
            <person name="Ahmad T."/>
            <person name="Ishaq S.E."/>
            <person name="Wang F."/>
        </authorList>
    </citation>
    <scope>NUCLEOTIDE SEQUENCE</scope>
    <source>
        <strain evidence="9">LMO-M01</strain>
    </source>
</reference>
<dbReference type="InterPro" id="IPR003661">
    <property type="entry name" value="HisK_dim/P_dom"/>
</dbReference>
<dbReference type="Pfam" id="PF01590">
    <property type="entry name" value="GAF"/>
    <property type="match status" value="1"/>
</dbReference>
<dbReference type="PROSITE" id="PS50109">
    <property type="entry name" value="HIS_KIN"/>
    <property type="match status" value="1"/>
</dbReference>
<evidence type="ECO:0000256" key="2">
    <source>
        <dbReference type="ARBA" id="ARBA00012438"/>
    </source>
</evidence>
<feature type="modified residue" description="4-aspartylphosphate" evidence="6">
    <location>
        <position position="659"/>
    </location>
</feature>
<dbReference type="SUPFAM" id="SSF52172">
    <property type="entry name" value="CheY-like"/>
    <property type="match status" value="1"/>
</dbReference>
<evidence type="ECO:0000256" key="3">
    <source>
        <dbReference type="ARBA" id="ARBA00022553"/>
    </source>
</evidence>
<evidence type="ECO:0000313" key="10">
    <source>
        <dbReference type="Proteomes" id="UP001218638"/>
    </source>
</evidence>
<keyword evidence="10" id="KW-1185">Reference proteome</keyword>
<dbReference type="SUPFAM" id="SSF47384">
    <property type="entry name" value="Homodimeric domain of signal transducing histidine kinase"/>
    <property type="match status" value="1"/>
</dbReference>
<keyword evidence="5" id="KW-0418">Kinase</keyword>
<dbReference type="SUPFAM" id="SSF55874">
    <property type="entry name" value="ATPase domain of HSP90 chaperone/DNA topoisomerase II/histidine kinase"/>
    <property type="match status" value="1"/>
</dbReference>
<dbReference type="PANTHER" id="PTHR43065">
    <property type="entry name" value="SENSOR HISTIDINE KINASE"/>
    <property type="match status" value="1"/>
</dbReference>
<protein>
    <recommendedName>
        <fullName evidence="2">histidine kinase</fullName>
        <ecNumber evidence="2">2.7.13.3</ecNumber>
    </recommendedName>
</protein>
<dbReference type="SMART" id="SM00065">
    <property type="entry name" value="GAF"/>
    <property type="match status" value="1"/>
</dbReference>
<proteinExistence type="predicted"/>
<evidence type="ECO:0000259" key="8">
    <source>
        <dbReference type="PROSITE" id="PS50110"/>
    </source>
</evidence>
<dbReference type="Gene3D" id="1.10.287.130">
    <property type="match status" value="1"/>
</dbReference>
<keyword evidence="9" id="KW-0067">ATP-binding</keyword>
<dbReference type="Gene3D" id="3.30.450.40">
    <property type="match status" value="1"/>
</dbReference>
<keyword evidence="9" id="KW-0547">Nucleotide-binding</keyword>
<evidence type="ECO:0000259" key="7">
    <source>
        <dbReference type="PROSITE" id="PS50109"/>
    </source>
</evidence>
<dbReference type="Proteomes" id="UP001218638">
    <property type="component" value="Chromosome"/>
</dbReference>
<dbReference type="Gene3D" id="3.30.565.10">
    <property type="entry name" value="Histidine kinase-like ATPase, C-terminal domain"/>
    <property type="match status" value="1"/>
</dbReference>
<dbReference type="InterPro" id="IPR029016">
    <property type="entry name" value="GAF-like_dom_sf"/>
</dbReference>
<dbReference type="GO" id="GO:0000155">
    <property type="term" value="F:phosphorelay sensor kinase activity"/>
    <property type="evidence" value="ECO:0007669"/>
    <property type="project" value="InterPro"/>
</dbReference>
<comment type="catalytic activity">
    <reaction evidence="1">
        <text>ATP + protein L-histidine = ADP + protein N-phospho-L-histidine.</text>
        <dbReference type="EC" id="2.7.13.3"/>
    </reaction>
</comment>
<dbReference type="Pfam" id="PF02518">
    <property type="entry name" value="HATPase_c"/>
    <property type="match status" value="1"/>
</dbReference>
<dbReference type="SMART" id="SM00448">
    <property type="entry name" value="REC"/>
    <property type="match status" value="1"/>
</dbReference>
<dbReference type="EMBL" id="CP119075">
    <property type="protein sequence ID" value="WED65841.1"/>
    <property type="molecule type" value="Genomic_DNA"/>
</dbReference>
<dbReference type="GO" id="GO:0005524">
    <property type="term" value="F:ATP binding"/>
    <property type="evidence" value="ECO:0007669"/>
    <property type="project" value="UniProtKB-KW"/>
</dbReference>
<evidence type="ECO:0000256" key="5">
    <source>
        <dbReference type="ARBA" id="ARBA00022777"/>
    </source>
</evidence>
<dbReference type="Pfam" id="PF00072">
    <property type="entry name" value="Response_reg"/>
    <property type="match status" value="1"/>
</dbReference>
<dbReference type="Pfam" id="PF00512">
    <property type="entry name" value="HisKA"/>
    <property type="match status" value="1"/>
</dbReference>
<feature type="domain" description="Histidine kinase" evidence="7">
    <location>
        <begin position="361"/>
        <end position="579"/>
    </location>
</feature>
<name>A0AAF0CPU5_9BACT</name>
<accession>A0AAF0CPU5</accession>
<dbReference type="RefSeq" id="WP_330930371.1">
    <property type="nucleotide sequence ID" value="NZ_CP119075.1"/>
</dbReference>
<dbReference type="PRINTS" id="PR00344">
    <property type="entry name" value="BCTRLSENSOR"/>
</dbReference>
<dbReference type="PANTHER" id="PTHR43065:SF42">
    <property type="entry name" value="TWO-COMPONENT SENSOR PPRA"/>
    <property type="match status" value="1"/>
</dbReference>
<dbReference type="Gene3D" id="3.40.50.2300">
    <property type="match status" value="1"/>
</dbReference>
<dbReference type="InterPro" id="IPR004358">
    <property type="entry name" value="Sig_transdc_His_kin-like_C"/>
</dbReference>
<dbReference type="AlphaFoldDB" id="A0AAF0CPU5"/>
<dbReference type="SMART" id="SM00388">
    <property type="entry name" value="HisKA"/>
    <property type="match status" value="1"/>
</dbReference>
<keyword evidence="3 6" id="KW-0597">Phosphoprotein</keyword>
<dbReference type="InterPro" id="IPR003594">
    <property type="entry name" value="HATPase_dom"/>
</dbReference>
<dbReference type="EC" id="2.7.13.3" evidence="2"/>
<dbReference type="PROSITE" id="PS50110">
    <property type="entry name" value="RESPONSE_REGULATORY"/>
    <property type="match status" value="1"/>
</dbReference>
<dbReference type="KEGG" id="slom:PXH66_03135"/>
<dbReference type="SMART" id="SM00387">
    <property type="entry name" value="HATPase_c"/>
    <property type="match status" value="1"/>
</dbReference>
<dbReference type="InterPro" id="IPR036097">
    <property type="entry name" value="HisK_dim/P_sf"/>
</dbReference>
<dbReference type="InterPro" id="IPR005467">
    <property type="entry name" value="His_kinase_dom"/>
</dbReference>
<dbReference type="InterPro" id="IPR011006">
    <property type="entry name" value="CheY-like_superfamily"/>
</dbReference>
<dbReference type="CDD" id="cd00082">
    <property type="entry name" value="HisKA"/>
    <property type="match status" value="1"/>
</dbReference>